<dbReference type="Proteomes" id="UP001227126">
    <property type="component" value="Unassembled WGS sequence"/>
</dbReference>
<dbReference type="InterPro" id="IPR006522">
    <property type="entry name" value="Phage_virion_morphogenesis"/>
</dbReference>
<protein>
    <submittedName>
        <fullName evidence="1">Phage virion morphogenesis protein</fullName>
    </submittedName>
</protein>
<keyword evidence="2" id="KW-1185">Reference proteome</keyword>
<evidence type="ECO:0000313" key="2">
    <source>
        <dbReference type="Proteomes" id="UP001227126"/>
    </source>
</evidence>
<name>A0ABT7FCA6_9RHOB</name>
<accession>A0ABT7FCA6</accession>
<sequence length="178" mass="19090">MIEIEFNTDTLTPALQRVAAALGDMTPVMADIGELLLASTQDRMLRGEQPDGQAFAPRSPVTLERYAALGFSFGGPLHLTGEMRGQLATESGSDFARIGSNAIQAVVMQFGASQGAFGAAIGRTRPTDKRPTSQDYFFPIPWGDIPARPFIGISEQDETDILAELEEWLEGQAEGGVS</sequence>
<evidence type="ECO:0000313" key="1">
    <source>
        <dbReference type="EMBL" id="MDK3072760.1"/>
    </source>
</evidence>
<dbReference type="EMBL" id="JASNJE010000005">
    <property type="protein sequence ID" value="MDK3072760.1"/>
    <property type="molecule type" value="Genomic_DNA"/>
</dbReference>
<dbReference type="Pfam" id="PF05069">
    <property type="entry name" value="Phage_tail_S"/>
    <property type="match status" value="1"/>
</dbReference>
<organism evidence="1 2">
    <name type="scientific">Sedimentitalea xiamensis</name>
    <dbReference type="NCBI Taxonomy" id="3050037"/>
    <lineage>
        <taxon>Bacteria</taxon>
        <taxon>Pseudomonadati</taxon>
        <taxon>Pseudomonadota</taxon>
        <taxon>Alphaproteobacteria</taxon>
        <taxon>Rhodobacterales</taxon>
        <taxon>Paracoccaceae</taxon>
        <taxon>Sedimentitalea</taxon>
    </lineage>
</organism>
<comment type="caution">
    <text evidence="1">The sequence shown here is derived from an EMBL/GenBank/DDBJ whole genome shotgun (WGS) entry which is preliminary data.</text>
</comment>
<gene>
    <name evidence="1" type="ORF">QO034_06530</name>
</gene>
<proteinExistence type="predicted"/>
<dbReference type="RefSeq" id="WP_284484695.1">
    <property type="nucleotide sequence ID" value="NZ_JASNJE010000005.1"/>
</dbReference>
<reference evidence="1 2" key="1">
    <citation type="submission" date="2023-05" db="EMBL/GenBank/DDBJ databases">
        <title>Sedimentitalea sp. nov. JM2-8.</title>
        <authorList>
            <person name="Huang J."/>
        </authorList>
    </citation>
    <scope>NUCLEOTIDE SEQUENCE [LARGE SCALE GENOMIC DNA]</scope>
    <source>
        <strain evidence="1 2">JM2-8</strain>
    </source>
</reference>